<protein>
    <recommendedName>
        <fullName evidence="4">Lipoprotein</fullName>
    </recommendedName>
</protein>
<feature type="signal peptide" evidence="1">
    <location>
        <begin position="1"/>
        <end position="20"/>
    </location>
</feature>
<dbReference type="EMBL" id="QTJV01000002">
    <property type="protein sequence ID" value="RFM35258.1"/>
    <property type="molecule type" value="Genomic_DNA"/>
</dbReference>
<proteinExistence type="predicted"/>
<reference evidence="2 3" key="1">
    <citation type="submission" date="2018-08" db="EMBL/GenBank/DDBJ databases">
        <title>Chitinophaga sp. K20C18050901, a novel bacterium isolated from forest soil.</title>
        <authorList>
            <person name="Wang C."/>
        </authorList>
    </citation>
    <scope>NUCLEOTIDE SEQUENCE [LARGE SCALE GENOMIC DNA]</scope>
    <source>
        <strain evidence="2 3">K20C18050901</strain>
    </source>
</reference>
<name>A0A3E1P5J5_9BACT</name>
<feature type="chain" id="PRO_5017618006" description="Lipoprotein" evidence="1">
    <location>
        <begin position="21"/>
        <end position="153"/>
    </location>
</feature>
<dbReference type="Proteomes" id="UP000261174">
    <property type="component" value="Unassembled WGS sequence"/>
</dbReference>
<organism evidence="2 3">
    <name type="scientific">Chitinophaga silvisoli</name>
    <dbReference type="NCBI Taxonomy" id="2291814"/>
    <lineage>
        <taxon>Bacteria</taxon>
        <taxon>Pseudomonadati</taxon>
        <taxon>Bacteroidota</taxon>
        <taxon>Chitinophagia</taxon>
        <taxon>Chitinophagales</taxon>
        <taxon>Chitinophagaceae</taxon>
        <taxon>Chitinophaga</taxon>
    </lineage>
</organism>
<keyword evidence="1" id="KW-0732">Signal</keyword>
<comment type="caution">
    <text evidence="2">The sequence shown here is derived from an EMBL/GenBank/DDBJ whole genome shotgun (WGS) entry which is preliminary data.</text>
</comment>
<evidence type="ECO:0008006" key="4">
    <source>
        <dbReference type="Google" id="ProtNLM"/>
    </source>
</evidence>
<dbReference type="OrthoDB" id="666798at2"/>
<gene>
    <name evidence="2" type="ORF">DXN04_07655</name>
</gene>
<evidence type="ECO:0000313" key="3">
    <source>
        <dbReference type="Proteomes" id="UP000261174"/>
    </source>
</evidence>
<dbReference type="PROSITE" id="PS51257">
    <property type="entry name" value="PROKAR_LIPOPROTEIN"/>
    <property type="match status" value="1"/>
</dbReference>
<evidence type="ECO:0000313" key="2">
    <source>
        <dbReference type="EMBL" id="RFM35258.1"/>
    </source>
</evidence>
<evidence type="ECO:0000256" key="1">
    <source>
        <dbReference type="SAM" id="SignalP"/>
    </source>
</evidence>
<accession>A0A3E1P5J5</accession>
<sequence length="153" mass="16075">MKPSSLLGLLCLVLSFCACQKDKAVPTSGSLTFAFEGTAYSANDASGFVTDTAVVGKKALTIEGLTSNLSKHIAITVIFPDTLAVGTYTQANGTYILWSPSLSAEVASYLSTTATIKITSINSKYAEGTFAGILNNGEKEEPLTDGIFKVNIY</sequence>
<keyword evidence="3" id="KW-1185">Reference proteome</keyword>
<dbReference type="RefSeq" id="WP_116852738.1">
    <property type="nucleotide sequence ID" value="NZ_QTJV01000002.1"/>
</dbReference>
<dbReference type="AlphaFoldDB" id="A0A3E1P5J5"/>